<feature type="domain" description="BRCT" evidence="2">
    <location>
        <begin position="1"/>
        <end position="92"/>
    </location>
</feature>
<dbReference type="SMART" id="SM00292">
    <property type="entry name" value="BRCT"/>
    <property type="match status" value="1"/>
</dbReference>
<feature type="region of interest" description="Disordered" evidence="1">
    <location>
        <begin position="136"/>
        <end position="160"/>
    </location>
</feature>
<organism evidence="3 4">
    <name type="scientific">Diaporthe australafricana</name>
    <dbReference type="NCBI Taxonomy" id="127596"/>
    <lineage>
        <taxon>Eukaryota</taxon>
        <taxon>Fungi</taxon>
        <taxon>Dikarya</taxon>
        <taxon>Ascomycota</taxon>
        <taxon>Pezizomycotina</taxon>
        <taxon>Sordariomycetes</taxon>
        <taxon>Sordariomycetidae</taxon>
        <taxon>Diaporthales</taxon>
        <taxon>Diaporthaceae</taxon>
        <taxon>Diaporthe</taxon>
    </lineage>
</organism>
<reference evidence="3 4" key="1">
    <citation type="journal article" date="2024" name="IMA Fungus">
        <title>IMA Genome - F19 : A genome assembly and annotation guide to empower mycologists, including annotated draft genome sequences of Ceratocystis pirilliformis, Diaporthe australafricana, Fusarium ophioides, Paecilomyces lecythidis, and Sporothrix stenoceras.</title>
        <authorList>
            <person name="Aylward J."/>
            <person name="Wilson A.M."/>
            <person name="Visagie C.M."/>
            <person name="Spraker J."/>
            <person name="Barnes I."/>
            <person name="Buitendag C."/>
            <person name="Ceriani C."/>
            <person name="Del Mar Angel L."/>
            <person name="du Plessis D."/>
            <person name="Fuchs T."/>
            <person name="Gasser K."/>
            <person name="Kramer D."/>
            <person name="Li W."/>
            <person name="Munsamy K."/>
            <person name="Piso A."/>
            <person name="Price J.L."/>
            <person name="Sonnekus B."/>
            <person name="Thomas C."/>
            <person name="van der Nest A."/>
            <person name="van Dijk A."/>
            <person name="van Heerden A."/>
            <person name="van Vuuren N."/>
            <person name="Yilmaz N."/>
            <person name="Duong T.A."/>
            <person name="van der Merwe N.A."/>
            <person name="Wingfield M.J."/>
            <person name="Wingfield B.D."/>
        </authorList>
    </citation>
    <scope>NUCLEOTIDE SEQUENCE [LARGE SCALE GENOMIC DNA]</scope>
    <source>
        <strain evidence="3 4">CMW 18300</strain>
    </source>
</reference>
<accession>A0ABR3XE96</accession>
<comment type="caution">
    <text evidence="3">The sequence shown here is derived from an EMBL/GenBank/DDBJ whole genome shotgun (WGS) entry which is preliminary data.</text>
</comment>
<dbReference type="Proteomes" id="UP001583177">
    <property type="component" value="Unassembled WGS sequence"/>
</dbReference>
<dbReference type="InterPro" id="IPR036420">
    <property type="entry name" value="BRCT_dom_sf"/>
</dbReference>
<keyword evidence="4" id="KW-1185">Reference proteome</keyword>
<name>A0ABR3XE96_9PEZI</name>
<dbReference type="Pfam" id="PF00533">
    <property type="entry name" value="BRCT"/>
    <property type="match status" value="1"/>
</dbReference>
<dbReference type="CDD" id="cd00027">
    <property type="entry name" value="BRCT"/>
    <property type="match status" value="1"/>
</dbReference>
<sequence>MNHLEGVVICISGDPRSDKDQNPTIREQFTDENVRNWLRYRGGQLVEDVNAATTHLICSRAAFLNKKNPKVKSARKHGCYIVTYEWLTDTLQLWDYKKKDAPPRKAPPNLYHPGKPRDGDAISDLFFTKEKRKRNALKQEPLAAADPATVDGDDDAGAAEPTLETGMALLKVSESKTSGVSEPGNEDSCKVVVDKVGASTPANKESNKDTGKLQMATGQTAKPGTKLQEVSGERSVQSVSESGKKEGKNGVDDKKKARMLPRNESSKVDGSDEPPVNLDLYIVPKGKAGLYSIEVSTFDKIGSSRGWRLTLELFESKSEPKTYLFGARKFNTQDSRSCERYFPSKAPGDKKCELTELRKFFQEFTGVDWHQRDRVPSTGPYYYQSSLLPGKVVDSVDRKEKPDQLGGFKQHKPTGSDVKSREPCDRNKLWKRKRSLSEEPRHTAKVSKTSKVSKTVVDVDSVKAKHGGCMTA</sequence>
<feature type="region of interest" description="Disordered" evidence="1">
    <location>
        <begin position="197"/>
        <end position="276"/>
    </location>
</feature>
<evidence type="ECO:0000259" key="2">
    <source>
        <dbReference type="PROSITE" id="PS50172"/>
    </source>
</evidence>
<dbReference type="Gene3D" id="3.40.50.10190">
    <property type="entry name" value="BRCT domain"/>
    <property type="match status" value="1"/>
</dbReference>
<gene>
    <name evidence="3" type="primary">TRP3_2</name>
    <name evidence="3" type="ORF">Daus18300_003634</name>
</gene>
<evidence type="ECO:0000313" key="3">
    <source>
        <dbReference type="EMBL" id="KAL1874270.1"/>
    </source>
</evidence>
<feature type="compositionally biased region" description="Basic and acidic residues" evidence="1">
    <location>
        <begin position="242"/>
        <end position="255"/>
    </location>
</feature>
<protein>
    <submittedName>
        <fullName evidence="3">Anthranilate synthase / indole-3-glycerol phosphate synthase</fullName>
    </submittedName>
</protein>
<dbReference type="SUPFAM" id="SSF52113">
    <property type="entry name" value="BRCT domain"/>
    <property type="match status" value="1"/>
</dbReference>
<dbReference type="EMBL" id="JAWRVE010000023">
    <property type="protein sequence ID" value="KAL1874270.1"/>
    <property type="molecule type" value="Genomic_DNA"/>
</dbReference>
<dbReference type="InterPro" id="IPR001357">
    <property type="entry name" value="BRCT_dom"/>
</dbReference>
<feature type="region of interest" description="Disordered" evidence="1">
    <location>
        <begin position="398"/>
        <end position="453"/>
    </location>
</feature>
<evidence type="ECO:0000256" key="1">
    <source>
        <dbReference type="SAM" id="MobiDB-lite"/>
    </source>
</evidence>
<feature type="compositionally biased region" description="Basic and acidic residues" evidence="1">
    <location>
        <begin position="418"/>
        <end position="428"/>
    </location>
</feature>
<dbReference type="PROSITE" id="PS50172">
    <property type="entry name" value="BRCT"/>
    <property type="match status" value="1"/>
</dbReference>
<proteinExistence type="predicted"/>
<evidence type="ECO:0000313" key="4">
    <source>
        <dbReference type="Proteomes" id="UP001583177"/>
    </source>
</evidence>